<protein>
    <recommendedName>
        <fullName evidence="1">Aminotransferase-like plant mobile domain-containing protein</fullName>
    </recommendedName>
</protein>
<evidence type="ECO:0000313" key="3">
    <source>
        <dbReference type="Proteomes" id="UP001164929"/>
    </source>
</evidence>
<dbReference type="InterPro" id="IPR019557">
    <property type="entry name" value="AminoTfrase-like_pln_mobile"/>
</dbReference>
<sequence>MISSRYELRCHEDVIFGLLEYWCPETNTLVFPWGEATITLEDIASLVGLPVLREPVTKPLAGDSVKIEEETRKQYRKEMCRSKLKKARHGMILQLPSILSEGTKIALAPAVLASLHKNLRSLKEQAAAAASGSIAVSGPLQMGF</sequence>
<dbReference type="PANTHER" id="PTHR46033:SF80">
    <property type="entry name" value="PROTEIN MAIN-LIKE 2-LIKE"/>
    <property type="match status" value="1"/>
</dbReference>
<evidence type="ECO:0000313" key="2">
    <source>
        <dbReference type="EMBL" id="KAJ7014969.1"/>
    </source>
</evidence>
<organism evidence="2 3">
    <name type="scientific">Populus alba x Populus x berolinensis</name>
    <dbReference type="NCBI Taxonomy" id="444605"/>
    <lineage>
        <taxon>Eukaryota</taxon>
        <taxon>Viridiplantae</taxon>
        <taxon>Streptophyta</taxon>
        <taxon>Embryophyta</taxon>
        <taxon>Tracheophyta</taxon>
        <taxon>Spermatophyta</taxon>
        <taxon>Magnoliopsida</taxon>
        <taxon>eudicotyledons</taxon>
        <taxon>Gunneridae</taxon>
        <taxon>Pentapetalae</taxon>
        <taxon>rosids</taxon>
        <taxon>fabids</taxon>
        <taxon>Malpighiales</taxon>
        <taxon>Salicaceae</taxon>
        <taxon>Saliceae</taxon>
        <taxon>Populus</taxon>
    </lineage>
</organism>
<dbReference type="AlphaFoldDB" id="A0AAD6RTW6"/>
<reference evidence="2 3" key="1">
    <citation type="journal article" date="2023" name="Mol. Ecol. Resour.">
        <title>Chromosome-level genome assembly of a triploid poplar Populus alba 'Berolinensis'.</title>
        <authorList>
            <person name="Chen S."/>
            <person name="Yu Y."/>
            <person name="Wang X."/>
            <person name="Wang S."/>
            <person name="Zhang T."/>
            <person name="Zhou Y."/>
            <person name="He R."/>
            <person name="Meng N."/>
            <person name="Wang Y."/>
            <person name="Liu W."/>
            <person name="Liu Z."/>
            <person name="Liu J."/>
            <person name="Guo Q."/>
            <person name="Huang H."/>
            <person name="Sederoff R.R."/>
            <person name="Wang G."/>
            <person name="Qu G."/>
            <person name="Chen S."/>
        </authorList>
    </citation>
    <scope>NUCLEOTIDE SEQUENCE [LARGE SCALE GENOMIC DNA]</scope>
    <source>
        <strain evidence="2">SC-2020</strain>
    </source>
</reference>
<dbReference type="Pfam" id="PF10536">
    <property type="entry name" value="PMD"/>
    <property type="match status" value="1"/>
</dbReference>
<dbReference type="Proteomes" id="UP001164929">
    <property type="component" value="Chromosome 1"/>
</dbReference>
<evidence type="ECO:0000259" key="1">
    <source>
        <dbReference type="Pfam" id="PF10536"/>
    </source>
</evidence>
<name>A0AAD6RTW6_9ROSI</name>
<gene>
    <name evidence="2" type="ORF">NC653_004305</name>
</gene>
<dbReference type="GO" id="GO:0010073">
    <property type="term" value="P:meristem maintenance"/>
    <property type="evidence" value="ECO:0007669"/>
    <property type="project" value="InterPro"/>
</dbReference>
<comment type="caution">
    <text evidence="2">The sequence shown here is derived from an EMBL/GenBank/DDBJ whole genome shotgun (WGS) entry which is preliminary data.</text>
</comment>
<feature type="domain" description="Aminotransferase-like plant mobile" evidence="1">
    <location>
        <begin position="3"/>
        <end position="85"/>
    </location>
</feature>
<proteinExistence type="predicted"/>
<keyword evidence="3" id="KW-1185">Reference proteome</keyword>
<dbReference type="EMBL" id="JAQIZT010000001">
    <property type="protein sequence ID" value="KAJ7014969.1"/>
    <property type="molecule type" value="Genomic_DNA"/>
</dbReference>
<dbReference type="InterPro" id="IPR044824">
    <property type="entry name" value="MAIN-like"/>
</dbReference>
<accession>A0AAD6RTW6</accession>
<dbReference type="PANTHER" id="PTHR46033">
    <property type="entry name" value="PROTEIN MAIN-LIKE 2"/>
    <property type="match status" value="1"/>
</dbReference>